<feature type="region of interest" description="Disordered" evidence="1">
    <location>
        <begin position="783"/>
        <end position="814"/>
    </location>
</feature>
<dbReference type="Proteomes" id="UP001629113">
    <property type="component" value="Unassembled WGS sequence"/>
</dbReference>
<proteinExistence type="predicted"/>
<feature type="compositionally biased region" description="Polar residues" evidence="1">
    <location>
        <begin position="929"/>
        <end position="940"/>
    </location>
</feature>
<keyword evidence="4" id="KW-1185">Reference proteome</keyword>
<feature type="compositionally biased region" description="Low complexity" evidence="1">
    <location>
        <begin position="232"/>
        <end position="245"/>
    </location>
</feature>
<reference evidence="3 4" key="1">
    <citation type="submission" date="2024-06" db="EMBL/GenBank/DDBJ databases">
        <title>Complete genome of Phlyctema vagabunda strain 19-DSS-EL-015.</title>
        <authorList>
            <person name="Fiorenzani C."/>
        </authorList>
    </citation>
    <scope>NUCLEOTIDE SEQUENCE [LARGE SCALE GENOMIC DNA]</scope>
    <source>
        <strain evidence="3 4">19-DSS-EL-015</strain>
    </source>
</reference>
<feature type="compositionally biased region" description="Polar residues" evidence="1">
    <location>
        <begin position="194"/>
        <end position="208"/>
    </location>
</feature>
<feature type="region of interest" description="Disordered" evidence="1">
    <location>
        <begin position="414"/>
        <end position="491"/>
    </location>
</feature>
<protein>
    <submittedName>
        <fullName evidence="3">Uncharacterized protein</fullName>
    </submittedName>
</protein>
<feature type="compositionally biased region" description="Basic and acidic residues" evidence="1">
    <location>
        <begin position="267"/>
        <end position="282"/>
    </location>
</feature>
<feature type="region of interest" description="Disordered" evidence="1">
    <location>
        <begin position="899"/>
        <end position="962"/>
    </location>
</feature>
<keyword evidence="2" id="KW-1133">Transmembrane helix</keyword>
<organism evidence="3 4">
    <name type="scientific">Phlyctema vagabunda</name>
    <dbReference type="NCBI Taxonomy" id="108571"/>
    <lineage>
        <taxon>Eukaryota</taxon>
        <taxon>Fungi</taxon>
        <taxon>Dikarya</taxon>
        <taxon>Ascomycota</taxon>
        <taxon>Pezizomycotina</taxon>
        <taxon>Leotiomycetes</taxon>
        <taxon>Helotiales</taxon>
        <taxon>Dermateaceae</taxon>
        <taxon>Phlyctema</taxon>
    </lineage>
</organism>
<keyword evidence="2" id="KW-0812">Transmembrane</keyword>
<feature type="compositionally biased region" description="Polar residues" evidence="1">
    <location>
        <begin position="447"/>
        <end position="456"/>
    </location>
</feature>
<sequence length="1037" mass="114301">MSPPLLKATAIARRQSREASAPGVFSAPVIIGIAAGGAVLLCILLTILGLYIAKVNHRRKKARQRQVDTGQDVGKDLRAVLEIREQDMWSRRHSFTRLPSPDKLSSMNWITDDFKEVPVTSTAPKPQKKLSLSPQRGFFRISGMRDSWPLVSKMDIPPQHIIQAQQESHKPLGSSDGTSQAVGESVGCLDNKWPSRTYSRASRQTFEMANSPEKKSNSREVEEKSHRRRSTSESQLSSILRSTSQRLRRQSLTRARSSIGRFPGSPPKDRLPSPPPEAERPSKGRAKISTPDPSSYAGSINSSIYETYINRSPSPSRMVAKSAGHILQKRENSPTHSYSSGDSLCRTRTPDLVIPAALSSPSKREKRTEQRHTVRISTSVAPDLKPMVRNDQLPSSGNIGDENTMLHSQHVVSDNDPFYSQRSSSPPAAKEAMPGPRPLNIRKTTFGAETTLNHFSNYDPKSIEPPLRDVSGNEQSSPTPFMSGALPGTPQSPFQWLPEETMQVKKASLASRTLGPKKKGHKRSHTVHMSILPAPQSFGVVPELPEEESPPSIQLQPRPLNISAPCSPSRGVSSHQVLFKTPSPLGFNQDTKAASLPNNKTNISIHRDGSSQDSDGISSTLMASNYYSEEANDSEDEFFNQGASSRADYRRQGYDFSAVVPSANGNLTSFPSPRFTAVDTSECDTSQRLPLTRPSSLIISSPTLSQAVLSQIKQAPGPQGPREEVGKKGMTMETQIAMLRRMNSEVSSYSEVGSPCSDGSPTLPDLRCVGISPVGKASNKASKHYLGIGNGSSPTRRKGRPSIRNSMLRGRVSEKLERERERRASKMLGEGIDRREREGFIIRKTIQTQETIMYDPDDFFSGGQLVPMKPAKKTTEVNETVVYDPEEFFCGGNLVPMKPTKAIKPEPQENESPKGLNIHSLNYPILSPEGQSTVSTKQNHNINQNSNSKSPPSPELSAEEKRWSDAMLKPQLNGLRSQRQSRMEMPTPMTPPRWASIDRSSLEKDPRPDSLGLYDQDGFLKSSPERARLTNMALQLT</sequence>
<dbReference type="EMBL" id="JBFCZG010000004">
    <property type="protein sequence ID" value="KAL3422886.1"/>
    <property type="molecule type" value="Genomic_DNA"/>
</dbReference>
<feature type="region of interest" description="Disordered" evidence="1">
    <location>
        <begin position="975"/>
        <end position="1018"/>
    </location>
</feature>
<evidence type="ECO:0000313" key="4">
    <source>
        <dbReference type="Proteomes" id="UP001629113"/>
    </source>
</evidence>
<feature type="transmembrane region" description="Helical" evidence="2">
    <location>
        <begin position="29"/>
        <end position="53"/>
    </location>
</feature>
<evidence type="ECO:0000313" key="3">
    <source>
        <dbReference type="EMBL" id="KAL3422886.1"/>
    </source>
</evidence>
<keyword evidence="2" id="KW-0472">Membrane</keyword>
<accession>A0ABR4PIR1</accession>
<feature type="region of interest" description="Disordered" evidence="1">
    <location>
        <begin position="165"/>
        <end position="299"/>
    </location>
</feature>
<feature type="compositionally biased region" description="Polar residues" evidence="1">
    <location>
        <begin position="414"/>
        <end position="426"/>
    </location>
</feature>
<feature type="compositionally biased region" description="Basic and acidic residues" evidence="1">
    <location>
        <begin position="212"/>
        <end position="225"/>
    </location>
</feature>
<feature type="region of interest" description="Disordered" evidence="1">
    <location>
        <begin position="315"/>
        <end position="347"/>
    </location>
</feature>
<feature type="compositionally biased region" description="Low complexity" evidence="1">
    <location>
        <begin position="941"/>
        <end position="950"/>
    </location>
</feature>
<comment type="caution">
    <text evidence="3">The sequence shown here is derived from an EMBL/GenBank/DDBJ whole genome shotgun (WGS) entry which is preliminary data.</text>
</comment>
<gene>
    <name evidence="3" type="ORF">PVAG01_04633</name>
</gene>
<evidence type="ECO:0000256" key="2">
    <source>
        <dbReference type="SAM" id="Phobius"/>
    </source>
</evidence>
<evidence type="ECO:0000256" key="1">
    <source>
        <dbReference type="SAM" id="MobiDB-lite"/>
    </source>
</evidence>
<name>A0ABR4PIR1_9HELO</name>